<evidence type="ECO:0008006" key="4">
    <source>
        <dbReference type="Google" id="ProtNLM"/>
    </source>
</evidence>
<sequence>MAWYSFIGDILKGGKDVAEVFTENKENRSQRRHETVMADFERDQSAIRQFSAEFYQRQNRTKWDAFVDGLNRLPRPLLTFAILSFFVLAPLDPERFLLIAKGYEVMPPGYWALLSVIIGFYFGGRMQLKSQDMKVKKDAVKAASDLVAMRRSFRQLEDPQEDGPSKIFDAAVEAGKVPPKNAVVAKWRAQRGG</sequence>
<feature type="transmembrane region" description="Helical" evidence="1">
    <location>
        <begin position="109"/>
        <end position="128"/>
    </location>
</feature>
<keyword evidence="1" id="KW-0812">Transmembrane</keyword>
<evidence type="ECO:0000313" key="2">
    <source>
        <dbReference type="EMBL" id="QQD18171.1"/>
    </source>
</evidence>
<proteinExistence type="predicted"/>
<dbReference type="Proteomes" id="UP000596063">
    <property type="component" value="Chromosome"/>
</dbReference>
<name>A0A7T4UPY9_9GAMM</name>
<dbReference type="EMBL" id="CP066167">
    <property type="protein sequence ID" value="QQD18171.1"/>
    <property type="molecule type" value="Genomic_DNA"/>
</dbReference>
<reference evidence="2 3" key="1">
    <citation type="submission" date="2020-12" db="EMBL/GenBank/DDBJ databases">
        <authorList>
            <person name="Shan Y."/>
        </authorList>
    </citation>
    <scope>NUCLEOTIDE SEQUENCE [LARGE SCALE GENOMIC DNA]</scope>
    <source>
        <strain evidence="3">csc3.9</strain>
    </source>
</reference>
<dbReference type="RefSeq" id="WP_198569669.1">
    <property type="nucleotide sequence ID" value="NZ_CP066167.1"/>
</dbReference>
<keyword evidence="1" id="KW-1133">Transmembrane helix</keyword>
<evidence type="ECO:0000256" key="1">
    <source>
        <dbReference type="SAM" id="Phobius"/>
    </source>
</evidence>
<dbReference type="Pfam" id="PF11351">
    <property type="entry name" value="GTA_holin_3TM"/>
    <property type="match status" value="1"/>
</dbReference>
<dbReference type="AlphaFoldDB" id="A0A7T4UPY9"/>
<keyword evidence="1" id="KW-0472">Membrane</keyword>
<accession>A0A7T4UPY9</accession>
<evidence type="ECO:0000313" key="3">
    <source>
        <dbReference type="Proteomes" id="UP000596063"/>
    </source>
</evidence>
<protein>
    <recommendedName>
        <fullName evidence="4">Carboxylesterase</fullName>
    </recommendedName>
</protein>
<dbReference type="KEGG" id="snan:I6N98_17820"/>
<organism evidence="2 3">
    <name type="scientific">Spongiibacter nanhainus</name>
    <dbReference type="NCBI Taxonomy" id="2794344"/>
    <lineage>
        <taxon>Bacteria</taxon>
        <taxon>Pseudomonadati</taxon>
        <taxon>Pseudomonadota</taxon>
        <taxon>Gammaproteobacteria</taxon>
        <taxon>Cellvibrionales</taxon>
        <taxon>Spongiibacteraceae</taxon>
        <taxon>Spongiibacter</taxon>
    </lineage>
</organism>
<keyword evidence="3" id="KW-1185">Reference proteome</keyword>
<dbReference type="InterPro" id="IPR021497">
    <property type="entry name" value="GTA_holin_3TM"/>
</dbReference>
<gene>
    <name evidence="2" type="ORF">I6N98_17820</name>
</gene>